<dbReference type="Proteomes" id="UP000252085">
    <property type="component" value="Unassembled WGS sequence"/>
</dbReference>
<accession>A0A367S4W3</accession>
<gene>
    <name evidence="1" type="ORF">A6769_37955</name>
</gene>
<protein>
    <submittedName>
        <fullName evidence="1">Uncharacterized protein</fullName>
    </submittedName>
</protein>
<dbReference type="EMBL" id="LXQE01000017">
    <property type="protein sequence ID" value="RCJ42302.1"/>
    <property type="molecule type" value="Genomic_DNA"/>
</dbReference>
<name>A0A367S4W3_NOSPU</name>
<proteinExistence type="predicted"/>
<evidence type="ECO:0000313" key="1">
    <source>
        <dbReference type="EMBL" id="RCJ42302.1"/>
    </source>
</evidence>
<evidence type="ECO:0000313" key="2">
    <source>
        <dbReference type="Proteomes" id="UP000252085"/>
    </source>
</evidence>
<organism evidence="1 2">
    <name type="scientific">Nostoc punctiforme NIES-2108</name>
    <dbReference type="NCBI Taxonomy" id="1356359"/>
    <lineage>
        <taxon>Bacteria</taxon>
        <taxon>Bacillati</taxon>
        <taxon>Cyanobacteriota</taxon>
        <taxon>Cyanophyceae</taxon>
        <taxon>Nostocales</taxon>
        <taxon>Nostocaceae</taxon>
        <taxon>Nostoc</taxon>
    </lineage>
</organism>
<dbReference type="AlphaFoldDB" id="A0A367S4W3"/>
<comment type="caution">
    <text evidence="1">The sequence shown here is derived from an EMBL/GenBank/DDBJ whole genome shotgun (WGS) entry which is preliminary data.</text>
</comment>
<reference evidence="1 2" key="1">
    <citation type="submission" date="2016-04" db="EMBL/GenBank/DDBJ databases">
        <authorList>
            <person name="Evans L.H."/>
            <person name="Alamgir A."/>
            <person name="Owens N."/>
            <person name="Weber N.D."/>
            <person name="Virtaneva K."/>
            <person name="Barbian K."/>
            <person name="Babar A."/>
            <person name="Rosenke K."/>
        </authorList>
    </citation>
    <scope>NUCLEOTIDE SEQUENCE [LARGE SCALE GENOMIC DNA]</scope>
    <source>
        <strain evidence="1">NIES-2108</strain>
    </source>
</reference>
<sequence>MPHFDNQWLSNFRKHLLRQSNNLIVADYAQSDRGSIPQMFYAWSDKAACPSILSALSLPQKTPVPHGALGKEDRAVFPLSTLELQQQ</sequence>